<feature type="domain" description="Acyltransferase 3" evidence="2">
    <location>
        <begin position="25"/>
        <end position="343"/>
    </location>
</feature>
<accession>A0ABY2N9V0</accession>
<protein>
    <recommendedName>
        <fullName evidence="2">Acyltransferase 3 domain-containing protein</fullName>
    </recommendedName>
</protein>
<feature type="transmembrane region" description="Helical" evidence="1">
    <location>
        <begin position="130"/>
        <end position="151"/>
    </location>
</feature>
<evidence type="ECO:0000313" key="3">
    <source>
        <dbReference type="EMBL" id="TGM18942.1"/>
    </source>
</evidence>
<dbReference type="InterPro" id="IPR002656">
    <property type="entry name" value="Acyl_transf_3_dom"/>
</dbReference>
<keyword evidence="1" id="KW-0812">Transmembrane</keyword>
<dbReference type="PANTHER" id="PTHR37312:SF1">
    <property type="entry name" value="MEMBRANE-BOUND ACYLTRANSFERASE YKRP-RELATED"/>
    <property type="match status" value="1"/>
</dbReference>
<dbReference type="Pfam" id="PF01757">
    <property type="entry name" value="Acyl_transf_3"/>
    <property type="match status" value="1"/>
</dbReference>
<keyword evidence="1" id="KW-0472">Membrane</keyword>
<evidence type="ECO:0000256" key="1">
    <source>
        <dbReference type="SAM" id="Phobius"/>
    </source>
</evidence>
<feature type="transmembrane region" description="Helical" evidence="1">
    <location>
        <begin position="91"/>
        <end position="110"/>
    </location>
</feature>
<feature type="transmembrane region" description="Helical" evidence="1">
    <location>
        <begin position="262"/>
        <end position="284"/>
    </location>
</feature>
<reference evidence="4" key="1">
    <citation type="journal article" date="2019" name="PLoS Negl. Trop. Dis.">
        <title>Revisiting the worldwide diversity of Leptospira species in the environment.</title>
        <authorList>
            <person name="Vincent A.T."/>
            <person name="Schiettekatte O."/>
            <person name="Bourhy P."/>
            <person name="Veyrier F.J."/>
            <person name="Picardeau M."/>
        </authorList>
    </citation>
    <scope>NUCLEOTIDE SEQUENCE [LARGE SCALE GENOMIC DNA]</scope>
    <source>
        <strain evidence="4">201702407</strain>
    </source>
</reference>
<feature type="transmembrane region" description="Helical" evidence="1">
    <location>
        <begin position="195"/>
        <end position="211"/>
    </location>
</feature>
<organism evidence="3 4">
    <name type="scientific">Leptospira stimsonii</name>
    <dbReference type="NCBI Taxonomy" id="2202203"/>
    <lineage>
        <taxon>Bacteria</taxon>
        <taxon>Pseudomonadati</taxon>
        <taxon>Spirochaetota</taxon>
        <taxon>Spirochaetia</taxon>
        <taxon>Leptospirales</taxon>
        <taxon>Leptospiraceae</taxon>
        <taxon>Leptospira</taxon>
    </lineage>
</organism>
<dbReference type="PANTHER" id="PTHR37312">
    <property type="entry name" value="MEMBRANE-BOUND ACYLTRANSFERASE YKRP-RELATED"/>
    <property type="match status" value="1"/>
</dbReference>
<feature type="transmembrane region" description="Helical" evidence="1">
    <location>
        <begin position="51"/>
        <end position="71"/>
    </location>
</feature>
<gene>
    <name evidence="3" type="ORF">EHQ90_06265</name>
</gene>
<proteinExistence type="predicted"/>
<dbReference type="Proteomes" id="UP000297422">
    <property type="component" value="Unassembled WGS sequence"/>
</dbReference>
<feature type="transmembrane region" description="Helical" evidence="1">
    <location>
        <begin position="223"/>
        <end position="242"/>
    </location>
</feature>
<feature type="transmembrane region" description="Helical" evidence="1">
    <location>
        <begin position="158"/>
        <end position="175"/>
    </location>
</feature>
<keyword evidence="1" id="KW-1133">Transmembrane helix</keyword>
<evidence type="ECO:0000259" key="2">
    <source>
        <dbReference type="Pfam" id="PF01757"/>
    </source>
</evidence>
<feature type="transmembrane region" description="Helical" evidence="1">
    <location>
        <begin position="327"/>
        <end position="348"/>
    </location>
</feature>
<name>A0ABY2N9V0_9LEPT</name>
<feature type="transmembrane region" description="Helical" evidence="1">
    <location>
        <begin position="296"/>
        <end position="321"/>
    </location>
</feature>
<keyword evidence="4" id="KW-1185">Reference proteome</keyword>
<comment type="caution">
    <text evidence="3">The sequence shown here is derived from an EMBL/GenBank/DDBJ whole genome shotgun (WGS) entry which is preliminary data.</text>
</comment>
<dbReference type="InterPro" id="IPR052734">
    <property type="entry name" value="Nod_factor_acetyltransferase"/>
</dbReference>
<sequence length="362" mass="41965">MFLILLIFRNLNFTGGILERTSHRIKWVDTLKFLGIFAIYIGHFADAAGRAYPFVFLYHVPLFFLVSGFFATSTEKPFWIYFKGKCLQLVLPYYFFSFVALIYFSILNNWQLPEVIGAGKTFIFGIRNQVYAASLWFLPCLFVVVILHYSLLKISKNIFFPFIISILLCIITQHILPFNPLNEPSWIYNIDSALYYYFFYTSGAILFPLINRDYSLLPMFWKWINVLLGIFCAGIAIAYFLIDGNFIFNKVRFIFEIPAFGFLYPILIAFIIIYANIILAKAIAEIPLFGSLGRETLVFCGIENVFKSFLMQTVLLFGLTINLANPFLTILFSFICLLISYLTIIRILNQYFPKFVGKFSIN</sequence>
<dbReference type="EMBL" id="RQGT01000034">
    <property type="protein sequence ID" value="TGM18942.1"/>
    <property type="molecule type" value="Genomic_DNA"/>
</dbReference>
<evidence type="ECO:0000313" key="4">
    <source>
        <dbReference type="Proteomes" id="UP000297422"/>
    </source>
</evidence>